<accession>A0A5P1FN40</accession>
<dbReference type="Proteomes" id="UP000243459">
    <property type="component" value="Chromosome 1"/>
</dbReference>
<dbReference type="AlphaFoldDB" id="A0A5P1FN40"/>
<feature type="compositionally biased region" description="Low complexity" evidence="1">
    <location>
        <begin position="1"/>
        <end position="25"/>
    </location>
</feature>
<protein>
    <submittedName>
        <fullName evidence="2">Uncharacterized protein</fullName>
    </submittedName>
</protein>
<keyword evidence="3" id="KW-1185">Reference proteome</keyword>
<proteinExistence type="predicted"/>
<feature type="region of interest" description="Disordered" evidence="1">
    <location>
        <begin position="1"/>
        <end position="27"/>
    </location>
</feature>
<reference evidence="3" key="1">
    <citation type="journal article" date="2017" name="Nat. Commun.">
        <title>The asparagus genome sheds light on the origin and evolution of a young Y chromosome.</title>
        <authorList>
            <person name="Harkess A."/>
            <person name="Zhou J."/>
            <person name="Xu C."/>
            <person name="Bowers J.E."/>
            <person name="Van der Hulst R."/>
            <person name="Ayyampalayam S."/>
            <person name="Mercati F."/>
            <person name="Riccardi P."/>
            <person name="McKain M.R."/>
            <person name="Kakrana A."/>
            <person name="Tang H."/>
            <person name="Ray J."/>
            <person name="Groenendijk J."/>
            <person name="Arikit S."/>
            <person name="Mathioni S.M."/>
            <person name="Nakano M."/>
            <person name="Shan H."/>
            <person name="Telgmann-Rauber A."/>
            <person name="Kanno A."/>
            <person name="Yue Z."/>
            <person name="Chen H."/>
            <person name="Li W."/>
            <person name="Chen Y."/>
            <person name="Xu X."/>
            <person name="Zhang Y."/>
            <person name="Luo S."/>
            <person name="Chen H."/>
            <person name="Gao J."/>
            <person name="Mao Z."/>
            <person name="Pires J.C."/>
            <person name="Luo M."/>
            <person name="Kudrna D."/>
            <person name="Wing R.A."/>
            <person name="Meyers B.C."/>
            <person name="Yi K."/>
            <person name="Kong H."/>
            <person name="Lavrijsen P."/>
            <person name="Sunseri F."/>
            <person name="Falavigna A."/>
            <person name="Ye Y."/>
            <person name="Leebens-Mack J.H."/>
            <person name="Chen G."/>
        </authorList>
    </citation>
    <scope>NUCLEOTIDE SEQUENCE [LARGE SCALE GENOMIC DNA]</scope>
    <source>
        <strain evidence="3">cv. DH0086</strain>
    </source>
</reference>
<dbReference type="EMBL" id="CM007381">
    <property type="protein sequence ID" value="ONK78847.1"/>
    <property type="molecule type" value="Genomic_DNA"/>
</dbReference>
<evidence type="ECO:0000313" key="2">
    <source>
        <dbReference type="EMBL" id="ONK78847.1"/>
    </source>
</evidence>
<sequence length="75" mass="7883">MVAVAEAHAGGAGEAQPPGAAQGAAWEESDGPRFLELLTAGRCACRRCIRHPPRCRWHDDRRGCSSMHGGEGLSG</sequence>
<evidence type="ECO:0000256" key="1">
    <source>
        <dbReference type="SAM" id="MobiDB-lite"/>
    </source>
</evidence>
<dbReference type="Gramene" id="ONK78847">
    <property type="protein sequence ID" value="ONK78847"/>
    <property type="gene ID" value="A4U43_C01F180"/>
</dbReference>
<organism evidence="2 3">
    <name type="scientific">Asparagus officinalis</name>
    <name type="common">Garden asparagus</name>
    <dbReference type="NCBI Taxonomy" id="4686"/>
    <lineage>
        <taxon>Eukaryota</taxon>
        <taxon>Viridiplantae</taxon>
        <taxon>Streptophyta</taxon>
        <taxon>Embryophyta</taxon>
        <taxon>Tracheophyta</taxon>
        <taxon>Spermatophyta</taxon>
        <taxon>Magnoliopsida</taxon>
        <taxon>Liliopsida</taxon>
        <taxon>Asparagales</taxon>
        <taxon>Asparagaceae</taxon>
        <taxon>Asparagoideae</taxon>
        <taxon>Asparagus</taxon>
    </lineage>
</organism>
<evidence type="ECO:0000313" key="3">
    <source>
        <dbReference type="Proteomes" id="UP000243459"/>
    </source>
</evidence>
<gene>
    <name evidence="2" type="ORF">A4U43_C01F180</name>
</gene>
<name>A0A5P1FN40_ASPOF</name>